<name>A0A151SK90_CAJCA</name>
<dbReference type="Proteomes" id="UP000075243">
    <property type="component" value="Chromosome 11"/>
</dbReference>
<dbReference type="Gramene" id="C.cajan_01334.t">
    <property type="protein sequence ID" value="C.cajan_01334.t.cds1"/>
    <property type="gene ID" value="C.cajan_01334"/>
</dbReference>
<gene>
    <name evidence="1" type="ORF">KK1_001367</name>
</gene>
<dbReference type="AlphaFoldDB" id="A0A151SK90"/>
<reference evidence="1 2" key="1">
    <citation type="journal article" date="2012" name="Nat. Biotechnol.">
        <title>Draft genome sequence of pigeonpea (Cajanus cajan), an orphan legume crop of resource-poor farmers.</title>
        <authorList>
            <person name="Varshney R.K."/>
            <person name="Chen W."/>
            <person name="Li Y."/>
            <person name="Bharti A.K."/>
            <person name="Saxena R.K."/>
            <person name="Schlueter J.A."/>
            <person name="Donoghue M.T."/>
            <person name="Azam S."/>
            <person name="Fan G."/>
            <person name="Whaley A.M."/>
            <person name="Farmer A.D."/>
            <person name="Sheridan J."/>
            <person name="Iwata A."/>
            <person name="Tuteja R."/>
            <person name="Penmetsa R.V."/>
            <person name="Wu W."/>
            <person name="Upadhyaya H.D."/>
            <person name="Yang S.P."/>
            <person name="Shah T."/>
            <person name="Saxena K.B."/>
            <person name="Michael T."/>
            <person name="McCombie W.R."/>
            <person name="Yang B."/>
            <person name="Zhang G."/>
            <person name="Yang H."/>
            <person name="Wang J."/>
            <person name="Spillane C."/>
            <person name="Cook D.R."/>
            <person name="May G.D."/>
            <person name="Xu X."/>
            <person name="Jackson S.A."/>
        </authorList>
    </citation>
    <scope>NUCLEOTIDE SEQUENCE [LARGE SCALE GENOMIC DNA]</scope>
    <source>
        <strain evidence="2">cv. Asha</strain>
    </source>
</reference>
<evidence type="ECO:0000313" key="2">
    <source>
        <dbReference type="Proteomes" id="UP000075243"/>
    </source>
</evidence>
<organism evidence="1 2">
    <name type="scientific">Cajanus cajan</name>
    <name type="common">Pigeon pea</name>
    <name type="synonym">Cajanus indicus</name>
    <dbReference type="NCBI Taxonomy" id="3821"/>
    <lineage>
        <taxon>Eukaryota</taxon>
        <taxon>Viridiplantae</taxon>
        <taxon>Streptophyta</taxon>
        <taxon>Embryophyta</taxon>
        <taxon>Tracheophyta</taxon>
        <taxon>Spermatophyta</taxon>
        <taxon>Magnoliopsida</taxon>
        <taxon>eudicotyledons</taxon>
        <taxon>Gunneridae</taxon>
        <taxon>Pentapetalae</taxon>
        <taxon>rosids</taxon>
        <taxon>fabids</taxon>
        <taxon>Fabales</taxon>
        <taxon>Fabaceae</taxon>
        <taxon>Papilionoideae</taxon>
        <taxon>50 kb inversion clade</taxon>
        <taxon>NPAAA clade</taxon>
        <taxon>indigoferoid/millettioid clade</taxon>
        <taxon>Phaseoleae</taxon>
        <taxon>Cajanus</taxon>
    </lineage>
</organism>
<accession>A0A151SK90</accession>
<dbReference type="PANTHER" id="PTHR37610:SF97">
    <property type="entry name" value="RETROTRANSPOSON GAG DOMAIN-CONTAINING PROTEIN"/>
    <property type="match status" value="1"/>
</dbReference>
<evidence type="ECO:0000313" key="1">
    <source>
        <dbReference type="EMBL" id="KYP55161.1"/>
    </source>
</evidence>
<dbReference type="EMBL" id="CM003613">
    <property type="protein sequence ID" value="KYP55161.1"/>
    <property type="molecule type" value="Genomic_DNA"/>
</dbReference>
<sequence length="96" mass="11035">MGFVNGSILKPTDPTKLSLWKRNDSIMRSWLLNSINKDIATSVIYSSTIAILWEDLNLRYRQQSGTRVFQLKEAIFSCIKDQCLSASILPRSRRID</sequence>
<proteinExistence type="predicted"/>
<evidence type="ECO:0008006" key="3">
    <source>
        <dbReference type="Google" id="ProtNLM"/>
    </source>
</evidence>
<protein>
    <recommendedName>
        <fullName evidence="3">Retrotransposon Copia-like N-terminal domain-containing protein</fullName>
    </recommendedName>
</protein>
<dbReference type="PANTHER" id="PTHR37610">
    <property type="entry name" value="CCHC-TYPE DOMAIN-CONTAINING PROTEIN"/>
    <property type="match status" value="1"/>
</dbReference>
<keyword evidence="2" id="KW-1185">Reference proteome</keyword>